<dbReference type="EMBL" id="CP049219">
    <property type="protein sequence ID" value="QTG16966.1"/>
    <property type="molecule type" value="Genomic_DNA"/>
</dbReference>
<keyword evidence="2" id="KW-0520">NAD</keyword>
<dbReference type="InterPro" id="IPR023401">
    <property type="entry name" value="ODC_N"/>
</dbReference>
<dbReference type="RefSeq" id="WP_333722512.1">
    <property type="nucleotide sequence ID" value="NZ_CP049219.1"/>
</dbReference>
<dbReference type="SUPFAM" id="SSF51735">
    <property type="entry name" value="NAD(P)-binding Rossmann-fold domains"/>
    <property type="match status" value="1"/>
</dbReference>
<name>A0AAJ4TD75_AGRTU</name>
<evidence type="ECO:0000256" key="2">
    <source>
        <dbReference type="ARBA" id="ARBA00023027"/>
    </source>
</evidence>
<dbReference type="Proteomes" id="UP000663946">
    <property type="component" value="Plasmid pQ15_94_2"/>
</dbReference>
<accession>A0AAJ4TD75</accession>
<dbReference type="PANTHER" id="PTHR13812:SF19">
    <property type="entry name" value="KETIMINE REDUCTASE MU-CRYSTALLIN"/>
    <property type="match status" value="1"/>
</dbReference>
<dbReference type="PIRSF" id="PIRSF001439">
    <property type="entry name" value="CryM"/>
    <property type="match status" value="1"/>
</dbReference>
<gene>
    <name evidence="3" type="ORF">G6M86_27070</name>
</gene>
<evidence type="ECO:0000256" key="1">
    <source>
        <dbReference type="ARBA" id="ARBA00008903"/>
    </source>
</evidence>
<organism evidence="3 4">
    <name type="scientific">Agrobacterium tumefaciens</name>
    <dbReference type="NCBI Taxonomy" id="358"/>
    <lineage>
        <taxon>Bacteria</taxon>
        <taxon>Pseudomonadati</taxon>
        <taxon>Pseudomonadota</taxon>
        <taxon>Alphaproteobacteria</taxon>
        <taxon>Hyphomicrobiales</taxon>
        <taxon>Rhizobiaceae</taxon>
        <taxon>Rhizobium/Agrobacterium group</taxon>
        <taxon>Agrobacterium</taxon>
        <taxon>Agrobacterium tumefaciens complex</taxon>
    </lineage>
</organism>
<dbReference type="Pfam" id="PF02423">
    <property type="entry name" value="OCD_Mu_crystall"/>
    <property type="match status" value="1"/>
</dbReference>
<dbReference type="Gene3D" id="3.40.50.720">
    <property type="entry name" value="NAD(P)-binding Rossmann-like Domain"/>
    <property type="match status" value="1"/>
</dbReference>
<comment type="similarity">
    <text evidence="1">Belongs to the ornithine cyclodeaminase/mu-crystallin family.</text>
</comment>
<dbReference type="Gene3D" id="3.30.1780.10">
    <property type="entry name" value="ornithine cyclodeaminase, domain 1"/>
    <property type="match status" value="1"/>
</dbReference>
<dbReference type="PANTHER" id="PTHR13812">
    <property type="entry name" value="KETIMINE REDUCTASE MU-CRYSTALLIN"/>
    <property type="match status" value="1"/>
</dbReference>
<sequence length="325" mass="34403">MIQLSKSEIQTLISIDDGAVSAIRDAYVAVTDGRGNVPPVGHLDLPHNNGECHIKYGYISGDPVFVVKIAVGFYDNPSKGLPSSNGVMVAASAITGQIIAVLSDEGWLTDLRTGIGGAVATFALCRPDSERFGIVGTGTQARFQAQALAALAGRPIRFAVWGRSETKAMELAAEFQRHGLHTEVTSNLEHLCRNSDVIVTTTPSTKPLIGAEWIAKGTHITAMGADTPGKQELDENLVARANLRVSDISRQCLERGEFATAFTQGLIGENDCIELGHILAGKATGRTSSDEITIADLTGVATQDIAITRTVLERVPGLELATTIS</sequence>
<evidence type="ECO:0000313" key="4">
    <source>
        <dbReference type="Proteomes" id="UP000663946"/>
    </source>
</evidence>
<dbReference type="GO" id="GO:0005737">
    <property type="term" value="C:cytoplasm"/>
    <property type="evidence" value="ECO:0007669"/>
    <property type="project" value="TreeGrafter"/>
</dbReference>
<proteinExistence type="inferred from homology"/>
<keyword evidence="3" id="KW-0614">Plasmid</keyword>
<reference evidence="3" key="1">
    <citation type="submission" date="2020-02" db="EMBL/GenBank/DDBJ databases">
        <title>Unexpected conservation and global transmission of agrobacterial virulence plasmids.</title>
        <authorList>
            <person name="Weisberg A.J."/>
            <person name="Davis E.W. II"/>
            <person name="Tabima J.R."/>
            <person name="Belcher M.S."/>
            <person name="Miller M."/>
            <person name="Kuo C.-H."/>
            <person name="Loper J.E."/>
            <person name="Grunwald N.J."/>
            <person name="Putnam M.L."/>
            <person name="Chang J.H."/>
        </authorList>
    </citation>
    <scope>NUCLEOTIDE SEQUENCE</scope>
    <source>
        <strain evidence="3">Q15/94</strain>
        <plasmid evidence="3">pQ15_94_2</plasmid>
    </source>
</reference>
<dbReference type="InterPro" id="IPR036291">
    <property type="entry name" value="NAD(P)-bd_dom_sf"/>
</dbReference>
<dbReference type="InterPro" id="IPR003462">
    <property type="entry name" value="ODC_Mu_crystall"/>
</dbReference>
<geneLocation type="plasmid" evidence="3 4">
    <name>pQ15_94_2</name>
</geneLocation>
<keyword evidence="3" id="KW-0456">Lyase</keyword>
<protein>
    <submittedName>
        <fullName evidence="3">Ornithine cyclodeaminase family protein</fullName>
        <ecNumber evidence="3">4.3.1.12</ecNumber>
    </submittedName>
</protein>
<evidence type="ECO:0000313" key="3">
    <source>
        <dbReference type="EMBL" id="QTG16966.1"/>
    </source>
</evidence>
<dbReference type="EC" id="4.3.1.12" evidence="3"/>
<dbReference type="AlphaFoldDB" id="A0AAJ4TD75"/>
<dbReference type="GO" id="GO:0008473">
    <property type="term" value="F:ornithine cyclodeaminase activity"/>
    <property type="evidence" value="ECO:0007669"/>
    <property type="project" value="UniProtKB-EC"/>
</dbReference>